<dbReference type="NCBIfam" id="TIGR03959">
    <property type="entry name" value="hyd_TM1266"/>
    <property type="match status" value="1"/>
</dbReference>
<sequence length="76" mass="7924">MGVVSIIVGNREKDAGTVNDILSRHGEIILARMGLPCRERGLSVIAVIIEATTDQVGALTGQLGRLASVKVKASVV</sequence>
<proteinExistence type="predicted"/>
<reference evidence="1 2" key="1">
    <citation type="submission" date="2020-05" db="EMBL/GenBank/DDBJ databases">
        <title>Draft genome sequence of Desulfovibrio psychrotolerans JS1T.</title>
        <authorList>
            <person name="Ueno A."/>
            <person name="Tamazawa S."/>
            <person name="Tamamura S."/>
            <person name="Murakami T."/>
            <person name="Kiyama T."/>
            <person name="Inomata H."/>
            <person name="Amano Y."/>
            <person name="Miyakawa K."/>
            <person name="Tamaki H."/>
            <person name="Naganuma T."/>
            <person name="Kaneko K."/>
        </authorList>
    </citation>
    <scope>NUCLEOTIDE SEQUENCE [LARGE SCALE GENOMIC DNA]</scope>
    <source>
        <strain evidence="1 2">JS1</strain>
    </source>
</reference>
<dbReference type="InterPro" id="IPR045865">
    <property type="entry name" value="ACT-like_dom_sf"/>
</dbReference>
<dbReference type="Proteomes" id="UP000503820">
    <property type="component" value="Unassembled WGS sequence"/>
</dbReference>
<keyword evidence="2" id="KW-1185">Reference proteome</keyword>
<dbReference type="Gene3D" id="3.30.70.1150">
    <property type="entry name" value="ACT-like. Chain A, domain 2"/>
    <property type="match status" value="1"/>
</dbReference>
<dbReference type="EMBL" id="BLVP01000008">
    <property type="protein sequence ID" value="GFM37250.1"/>
    <property type="molecule type" value="Genomic_DNA"/>
</dbReference>
<accession>A0A7J0BU58</accession>
<gene>
    <name evidence="1" type="ORF">DSM19430T_19340</name>
</gene>
<protein>
    <submittedName>
        <fullName evidence="1">CopG family transcriptional regulator</fullName>
    </submittedName>
</protein>
<dbReference type="InterPro" id="IPR027271">
    <property type="entry name" value="Acetolactate_synth/TF_NikR_C"/>
</dbReference>
<dbReference type="SUPFAM" id="SSF55021">
    <property type="entry name" value="ACT-like"/>
    <property type="match status" value="1"/>
</dbReference>
<name>A0A7J0BU58_9BACT</name>
<comment type="caution">
    <text evidence="1">The sequence shown here is derived from an EMBL/GenBank/DDBJ whole genome shotgun (WGS) entry which is preliminary data.</text>
</comment>
<dbReference type="InterPro" id="IPR023860">
    <property type="entry name" value="FeFe-hyd_TM1266"/>
</dbReference>
<dbReference type="AlphaFoldDB" id="A0A7J0BU58"/>
<evidence type="ECO:0000313" key="1">
    <source>
        <dbReference type="EMBL" id="GFM37250.1"/>
    </source>
</evidence>
<organism evidence="1 2">
    <name type="scientific">Desulfovibrio psychrotolerans</name>
    <dbReference type="NCBI Taxonomy" id="415242"/>
    <lineage>
        <taxon>Bacteria</taxon>
        <taxon>Pseudomonadati</taxon>
        <taxon>Thermodesulfobacteriota</taxon>
        <taxon>Desulfovibrionia</taxon>
        <taxon>Desulfovibrionales</taxon>
        <taxon>Desulfovibrionaceae</taxon>
        <taxon>Desulfovibrio</taxon>
    </lineage>
</organism>
<dbReference type="Pfam" id="PF21699">
    <property type="entry name" value="TM1266-like"/>
    <property type="match status" value="1"/>
</dbReference>
<evidence type="ECO:0000313" key="2">
    <source>
        <dbReference type="Proteomes" id="UP000503820"/>
    </source>
</evidence>